<dbReference type="OrthoDB" id="2990501at2"/>
<name>A0A1M5AP92_9BACL</name>
<keyword evidence="2" id="KW-1185">Reference proteome</keyword>
<sequence length="112" mass="12839">MYKAVVMFSDIADMKEFERFFFQEICPYFLSLPGIVRVDITSISPISTELAQDVQSVQLIFDVIYEDAHAMDRIIHSPAGQKVNMLATQLDAKMSIFYGQEKSLYPYDSIPE</sequence>
<evidence type="ECO:0008006" key="3">
    <source>
        <dbReference type="Google" id="ProtNLM"/>
    </source>
</evidence>
<dbReference type="InterPro" id="IPR011008">
    <property type="entry name" value="Dimeric_a/b-barrel"/>
</dbReference>
<gene>
    <name evidence="1" type="ORF">SAMN05444392_11526</name>
</gene>
<dbReference type="Proteomes" id="UP000184476">
    <property type="component" value="Unassembled WGS sequence"/>
</dbReference>
<proteinExistence type="predicted"/>
<dbReference type="STRING" id="112248.SAMN05444392_11526"/>
<protein>
    <recommendedName>
        <fullName evidence="3">EthD domain-containing protein</fullName>
    </recommendedName>
</protein>
<dbReference type="AlphaFoldDB" id="A0A1M5AP92"/>
<dbReference type="Gene3D" id="3.30.70.100">
    <property type="match status" value="1"/>
</dbReference>
<organism evidence="1 2">
    <name type="scientific">Seinonella peptonophila</name>
    <dbReference type="NCBI Taxonomy" id="112248"/>
    <lineage>
        <taxon>Bacteria</taxon>
        <taxon>Bacillati</taxon>
        <taxon>Bacillota</taxon>
        <taxon>Bacilli</taxon>
        <taxon>Bacillales</taxon>
        <taxon>Thermoactinomycetaceae</taxon>
        <taxon>Seinonella</taxon>
    </lineage>
</organism>
<dbReference type="RefSeq" id="WP_073157402.1">
    <property type="nucleotide sequence ID" value="NZ_FQVL01000015.1"/>
</dbReference>
<evidence type="ECO:0000313" key="1">
    <source>
        <dbReference type="EMBL" id="SHF32081.1"/>
    </source>
</evidence>
<dbReference type="EMBL" id="FQVL01000015">
    <property type="protein sequence ID" value="SHF32081.1"/>
    <property type="molecule type" value="Genomic_DNA"/>
</dbReference>
<reference evidence="1 2" key="1">
    <citation type="submission" date="2016-11" db="EMBL/GenBank/DDBJ databases">
        <authorList>
            <person name="Jaros S."/>
            <person name="Januszkiewicz K."/>
            <person name="Wedrychowicz H."/>
        </authorList>
    </citation>
    <scope>NUCLEOTIDE SEQUENCE [LARGE SCALE GENOMIC DNA]</scope>
    <source>
        <strain evidence="1 2">DSM 44666</strain>
    </source>
</reference>
<evidence type="ECO:0000313" key="2">
    <source>
        <dbReference type="Proteomes" id="UP000184476"/>
    </source>
</evidence>
<dbReference type="SUPFAM" id="SSF54909">
    <property type="entry name" value="Dimeric alpha+beta barrel"/>
    <property type="match status" value="1"/>
</dbReference>
<accession>A0A1M5AP92</accession>